<accession>A0ABN7VWG0</accession>
<protein>
    <submittedName>
        <fullName evidence="1">37861_t:CDS:1</fullName>
    </submittedName>
</protein>
<sequence>DGDLYNELSDDFISSYQARINVNTNHPWAPNLLLDTQLQQDPWVPHDTNIVYDLCRAFPYLSLTEHPNKEDYIARWLSPVYLNCSLGHAENANQFTHYRYLTGSFGLTKNIRALQLYSGTLGAILTNSSNNNWFHYSLIDASDWLKANNYFFRQFNQILSSINNIHPQANFPTAQLIDNETNIIPSIASLQN</sequence>
<comment type="caution">
    <text evidence="1">The sequence shown here is derived from an EMBL/GenBank/DDBJ whole genome shotgun (WGS) entry which is preliminary data.</text>
</comment>
<proteinExistence type="predicted"/>
<dbReference type="Proteomes" id="UP000789901">
    <property type="component" value="Unassembled WGS sequence"/>
</dbReference>
<evidence type="ECO:0000313" key="1">
    <source>
        <dbReference type="EMBL" id="CAG8803675.1"/>
    </source>
</evidence>
<reference evidence="1 2" key="1">
    <citation type="submission" date="2021-06" db="EMBL/GenBank/DDBJ databases">
        <authorList>
            <person name="Kallberg Y."/>
            <person name="Tangrot J."/>
            <person name="Rosling A."/>
        </authorList>
    </citation>
    <scope>NUCLEOTIDE SEQUENCE [LARGE SCALE GENOMIC DNA]</scope>
    <source>
        <strain evidence="1 2">120-4 pot B 10/14</strain>
    </source>
</reference>
<organism evidence="1 2">
    <name type="scientific">Gigaspora margarita</name>
    <dbReference type="NCBI Taxonomy" id="4874"/>
    <lineage>
        <taxon>Eukaryota</taxon>
        <taxon>Fungi</taxon>
        <taxon>Fungi incertae sedis</taxon>
        <taxon>Mucoromycota</taxon>
        <taxon>Glomeromycotina</taxon>
        <taxon>Glomeromycetes</taxon>
        <taxon>Diversisporales</taxon>
        <taxon>Gigasporaceae</taxon>
        <taxon>Gigaspora</taxon>
    </lineage>
</organism>
<feature type="non-terminal residue" evidence="1">
    <location>
        <position position="1"/>
    </location>
</feature>
<keyword evidence="2" id="KW-1185">Reference proteome</keyword>
<gene>
    <name evidence="1" type="ORF">GMARGA_LOCUS23703</name>
</gene>
<dbReference type="EMBL" id="CAJVQB010024234">
    <property type="protein sequence ID" value="CAG8803675.1"/>
    <property type="molecule type" value="Genomic_DNA"/>
</dbReference>
<evidence type="ECO:0000313" key="2">
    <source>
        <dbReference type="Proteomes" id="UP000789901"/>
    </source>
</evidence>
<name>A0ABN7VWG0_GIGMA</name>